<dbReference type="RefSeq" id="WP_258303105.1">
    <property type="nucleotide sequence ID" value="NZ_CP078063.1"/>
</dbReference>
<evidence type="ECO:0000313" key="2">
    <source>
        <dbReference type="EMBL" id="UVE51311.1"/>
    </source>
</evidence>
<dbReference type="EMBL" id="CP078063">
    <property type="protein sequence ID" value="UVE51311.1"/>
    <property type="molecule type" value="Genomic_DNA"/>
</dbReference>
<accession>A0ABY5RG24</accession>
<organism evidence="2 3">
    <name type="scientific">Haloferax larsenii</name>
    <dbReference type="NCBI Taxonomy" id="302484"/>
    <lineage>
        <taxon>Archaea</taxon>
        <taxon>Methanobacteriati</taxon>
        <taxon>Methanobacteriota</taxon>
        <taxon>Stenosarchaea group</taxon>
        <taxon>Halobacteria</taxon>
        <taxon>Halobacteriales</taxon>
        <taxon>Haloferacaceae</taxon>
        <taxon>Haloferax</taxon>
    </lineage>
</organism>
<keyword evidence="1" id="KW-0812">Transmembrane</keyword>
<feature type="transmembrane region" description="Helical" evidence="1">
    <location>
        <begin position="39"/>
        <end position="60"/>
    </location>
</feature>
<name>A0ABY5RG24_HALLR</name>
<keyword evidence="1" id="KW-0472">Membrane</keyword>
<feature type="transmembrane region" description="Helical" evidence="1">
    <location>
        <begin position="6"/>
        <end position="27"/>
    </location>
</feature>
<evidence type="ECO:0000313" key="3">
    <source>
        <dbReference type="Proteomes" id="UP001058330"/>
    </source>
</evidence>
<keyword evidence="1" id="KW-1133">Transmembrane helix</keyword>
<keyword evidence="3" id="KW-1185">Reference proteome</keyword>
<dbReference type="Proteomes" id="UP001058330">
    <property type="component" value="Chromosome"/>
</dbReference>
<proteinExistence type="predicted"/>
<sequence length="65" mass="7172">MNEESRFAVAAALGLIISFLVFVPVLTPGPLRPETYLRLDVIAGLLVAWIFLVSMFGYSISNEEN</sequence>
<gene>
    <name evidence="2" type="ORF">KU306_05355</name>
</gene>
<dbReference type="GeneID" id="74528302"/>
<evidence type="ECO:0000256" key="1">
    <source>
        <dbReference type="SAM" id="Phobius"/>
    </source>
</evidence>
<reference evidence="2" key="1">
    <citation type="submission" date="2021-07" db="EMBL/GenBank/DDBJ databases">
        <title>Studies on halocins as antimicrobial molecules from haloarchaea.</title>
        <authorList>
            <person name="Kumar S."/>
            <person name="Khare S.K."/>
        </authorList>
    </citation>
    <scope>NUCLEOTIDE SEQUENCE</scope>
    <source>
        <strain evidence="2">NCIM 5678</strain>
    </source>
</reference>
<protein>
    <submittedName>
        <fullName evidence="2">Uncharacterized protein</fullName>
    </submittedName>
</protein>